<proteinExistence type="predicted"/>
<sequence length="361" mass="41880">MAPKSSKRVKIDADSNNIEASTNPLRTRTQVHDDDDIAKGPSFKQVIEEALNSQAQPLPRGYRLQTYLDNRFQQENRDYGGRRKRKRMRVELRLDESNIMARYLKVDGLEDVEVIIVKKLHVRFRLMDLPAELRLMIFRHLLVRTSNIIVGRERNHFTLVNGDCRLQRQWAPHSDPIPDKRLTGFNLMLTNKILREEAAQMIYAENTFEFIGVLAVSKFLDSIGSNAHFLRHVVLRDIDPLTRSGRRAVIRVADLPQQIRTVYFSWDRLYDSRKFDPRKRDDKTKAIAEQVWHKTLSAATNRLLKKGLDAQAIITIFRVLPPLRPHRLPFCRRLESELAALILSSGESQTESTNNAVVIRK</sequence>
<feature type="compositionally biased region" description="Polar residues" evidence="1">
    <location>
        <begin position="14"/>
        <end position="28"/>
    </location>
</feature>
<dbReference type="EMBL" id="CP051142">
    <property type="protein sequence ID" value="QIX00799.1"/>
    <property type="molecule type" value="Genomic_DNA"/>
</dbReference>
<reference evidence="2 3" key="1">
    <citation type="journal article" date="2016" name="Sci. Rep.">
        <title>Peltaster fructicola genome reveals evolution from an invasive phytopathogen to an ectophytic parasite.</title>
        <authorList>
            <person name="Xu C."/>
            <person name="Chen H."/>
            <person name="Gleason M.L."/>
            <person name="Xu J.R."/>
            <person name="Liu H."/>
            <person name="Zhang R."/>
            <person name="Sun G."/>
        </authorList>
    </citation>
    <scope>NUCLEOTIDE SEQUENCE [LARGE SCALE GENOMIC DNA]</scope>
    <source>
        <strain evidence="2 3">LNHT1506</strain>
    </source>
</reference>
<protein>
    <recommendedName>
        <fullName evidence="4">F-box domain-containing protein</fullName>
    </recommendedName>
</protein>
<dbReference type="OrthoDB" id="62952at2759"/>
<dbReference type="PANTHER" id="PTHR42085:SF8">
    <property type="entry name" value="F-BOX DOMAIN-CONTAINING PROTEIN"/>
    <property type="match status" value="1"/>
</dbReference>
<organism evidence="2 3">
    <name type="scientific">Peltaster fructicola</name>
    <dbReference type="NCBI Taxonomy" id="286661"/>
    <lineage>
        <taxon>Eukaryota</taxon>
        <taxon>Fungi</taxon>
        <taxon>Dikarya</taxon>
        <taxon>Ascomycota</taxon>
        <taxon>Pezizomycotina</taxon>
        <taxon>Dothideomycetes</taxon>
        <taxon>Dothideomycetes incertae sedis</taxon>
        <taxon>Peltaster</taxon>
    </lineage>
</organism>
<dbReference type="AlphaFoldDB" id="A0A6H0Y1Q8"/>
<gene>
    <name evidence="2" type="ORF">AMS68_006316</name>
</gene>
<name>A0A6H0Y1Q8_9PEZI</name>
<keyword evidence="3" id="KW-1185">Reference proteome</keyword>
<evidence type="ECO:0008006" key="4">
    <source>
        <dbReference type="Google" id="ProtNLM"/>
    </source>
</evidence>
<dbReference type="Proteomes" id="UP000503462">
    <property type="component" value="Chromosome 4"/>
</dbReference>
<dbReference type="PANTHER" id="PTHR42085">
    <property type="entry name" value="F-BOX DOMAIN-CONTAINING PROTEIN"/>
    <property type="match status" value="1"/>
</dbReference>
<evidence type="ECO:0000313" key="2">
    <source>
        <dbReference type="EMBL" id="QIX00799.1"/>
    </source>
</evidence>
<feature type="region of interest" description="Disordered" evidence="1">
    <location>
        <begin position="1"/>
        <end position="38"/>
    </location>
</feature>
<dbReference type="InterPro" id="IPR038883">
    <property type="entry name" value="AN11006-like"/>
</dbReference>
<evidence type="ECO:0000256" key="1">
    <source>
        <dbReference type="SAM" id="MobiDB-lite"/>
    </source>
</evidence>
<accession>A0A6H0Y1Q8</accession>
<evidence type="ECO:0000313" key="3">
    <source>
        <dbReference type="Proteomes" id="UP000503462"/>
    </source>
</evidence>